<dbReference type="PRINTS" id="PR01853">
    <property type="entry name" value="YAJCTRNLCASE"/>
</dbReference>
<feature type="region of interest" description="Disordered" evidence="11">
    <location>
        <begin position="107"/>
        <end position="154"/>
    </location>
</feature>
<dbReference type="GO" id="GO:0015031">
    <property type="term" value="P:protein transport"/>
    <property type="evidence" value="ECO:0007669"/>
    <property type="project" value="UniProtKB-KW"/>
</dbReference>
<keyword evidence="6 12" id="KW-0812">Transmembrane</keyword>
<evidence type="ECO:0000256" key="5">
    <source>
        <dbReference type="ARBA" id="ARBA00022475"/>
    </source>
</evidence>
<evidence type="ECO:0000256" key="9">
    <source>
        <dbReference type="ARBA" id="ARBA00023010"/>
    </source>
</evidence>
<dbReference type="HOGENOM" id="CLU_116157_1_1_12"/>
<dbReference type="eggNOG" id="COG1862">
    <property type="taxonomic scope" value="Bacteria"/>
</dbReference>
<dbReference type="OrthoDB" id="9800132at2"/>
<protein>
    <recommendedName>
        <fullName evidence="3">Sec translocon accessory complex subunit YajC</fullName>
    </recommendedName>
</protein>
<keyword evidence="5" id="KW-1003">Cell membrane</keyword>
<dbReference type="PANTHER" id="PTHR33909">
    <property type="entry name" value="SEC TRANSLOCON ACCESSORY COMPLEX SUBUNIT YAJC"/>
    <property type="match status" value="1"/>
</dbReference>
<keyword evidence="9" id="KW-0811">Translocation</keyword>
<keyword evidence="7" id="KW-0653">Protein transport</keyword>
<dbReference type="Pfam" id="PF02699">
    <property type="entry name" value="YajC"/>
    <property type="match status" value="1"/>
</dbReference>
<evidence type="ECO:0000256" key="2">
    <source>
        <dbReference type="ARBA" id="ARBA00006742"/>
    </source>
</evidence>
<dbReference type="NCBIfam" id="TIGR00739">
    <property type="entry name" value="yajC"/>
    <property type="match status" value="1"/>
</dbReference>
<evidence type="ECO:0000313" key="13">
    <source>
        <dbReference type="EMBL" id="AEV29870.1"/>
    </source>
</evidence>
<evidence type="ECO:0000256" key="3">
    <source>
        <dbReference type="ARBA" id="ARBA00014962"/>
    </source>
</evidence>
<accession>G8QR22</accession>
<gene>
    <name evidence="13" type="ordered locus">SpiGrapes_2083</name>
</gene>
<sequence length="154" mass="16471">MLSLLSALATPESSGAASGSTGSMMTTFVTFGLIIVIFYFLIIRPQKKRDKETKDMLSSIKKGDKVVSIGGIHGTVMAVKETTVVVKVDDNTRMEFSKSAISNIVDRKAEPASASKKKGKKESKADEKVEKVSAPEKDAATDATVIETAPETDK</sequence>
<evidence type="ECO:0000256" key="10">
    <source>
        <dbReference type="ARBA" id="ARBA00023136"/>
    </source>
</evidence>
<comment type="subcellular location">
    <subcellularLocation>
        <location evidence="1">Cell membrane</location>
        <topology evidence="1">Single-pass membrane protein</topology>
    </subcellularLocation>
</comment>
<comment type="similarity">
    <text evidence="2">Belongs to the YajC family.</text>
</comment>
<feature type="compositionally biased region" description="Basic and acidic residues" evidence="11">
    <location>
        <begin position="122"/>
        <end position="140"/>
    </location>
</feature>
<keyword evidence="14" id="KW-1185">Reference proteome</keyword>
<evidence type="ECO:0000313" key="14">
    <source>
        <dbReference type="Proteomes" id="UP000005632"/>
    </source>
</evidence>
<evidence type="ECO:0000256" key="7">
    <source>
        <dbReference type="ARBA" id="ARBA00022927"/>
    </source>
</evidence>
<dbReference type="RefSeq" id="WP_014270711.1">
    <property type="nucleotide sequence ID" value="NC_016633.1"/>
</dbReference>
<feature type="transmembrane region" description="Helical" evidence="12">
    <location>
        <begin position="25"/>
        <end position="43"/>
    </location>
</feature>
<evidence type="ECO:0000256" key="8">
    <source>
        <dbReference type="ARBA" id="ARBA00022989"/>
    </source>
</evidence>
<dbReference type="EMBL" id="CP003155">
    <property type="protein sequence ID" value="AEV29870.1"/>
    <property type="molecule type" value="Genomic_DNA"/>
</dbReference>
<dbReference type="Proteomes" id="UP000005632">
    <property type="component" value="Chromosome"/>
</dbReference>
<organism evidence="13 14">
    <name type="scientific">Sphaerochaeta pleomorpha (strain ATCC BAA-1885 / DSM 22778 / Grapes)</name>
    <dbReference type="NCBI Taxonomy" id="158190"/>
    <lineage>
        <taxon>Bacteria</taxon>
        <taxon>Pseudomonadati</taxon>
        <taxon>Spirochaetota</taxon>
        <taxon>Spirochaetia</taxon>
        <taxon>Spirochaetales</taxon>
        <taxon>Sphaerochaetaceae</taxon>
        <taxon>Sphaerochaeta</taxon>
    </lineage>
</organism>
<dbReference type="KEGG" id="sgp:SpiGrapes_2083"/>
<dbReference type="InterPro" id="IPR003849">
    <property type="entry name" value="Preprotein_translocase_YajC"/>
</dbReference>
<evidence type="ECO:0000256" key="12">
    <source>
        <dbReference type="SAM" id="Phobius"/>
    </source>
</evidence>
<keyword evidence="10 12" id="KW-0472">Membrane</keyword>
<evidence type="ECO:0000256" key="4">
    <source>
        <dbReference type="ARBA" id="ARBA00022448"/>
    </source>
</evidence>
<reference evidence="13 14" key="1">
    <citation type="submission" date="2011-11" db="EMBL/GenBank/DDBJ databases">
        <title>Complete sequence of Spirochaeta sp. grapes.</title>
        <authorList>
            <consortium name="US DOE Joint Genome Institute"/>
            <person name="Lucas S."/>
            <person name="Han J."/>
            <person name="Lapidus A."/>
            <person name="Cheng J.-F."/>
            <person name="Goodwin L."/>
            <person name="Pitluck S."/>
            <person name="Peters L."/>
            <person name="Ovchinnikova G."/>
            <person name="Munk A.C."/>
            <person name="Detter J.C."/>
            <person name="Han C."/>
            <person name="Tapia R."/>
            <person name="Land M."/>
            <person name="Hauser L."/>
            <person name="Kyrpides N."/>
            <person name="Ivanova N."/>
            <person name="Pagani I."/>
            <person name="Ritalahtilisa K."/>
            <person name="Loeffler F."/>
            <person name="Woyke T."/>
        </authorList>
    </citation>
    <scope>NUCLEOTIDE SEQUENCE [LARGE SCALE GENOMIC DNA]</scope>
    <source>
        <strain evidence="14">ATCC BAA-1885 / DSM 22778 / Grapes</strain>
    </source>
</reference>
<evidence type="ECO:0000256" key="11">
    <source>
        <dbReference type="SAM" id="MobiDB-lite"/>
    </source>
</evidence>
<evidence type="ECO:0000256" key="1">
    <source>
        <dbReference type="ARBA" id="ARBA00004162"/>
    </source>
</evidence>
<dbReference type="STRING" id="158190.SpiGrapes_2083"/>
<dbReference type="SMART" id="SM01323">
    <property type="entry name" value="YajC"/>
    <property type="match status" value="1"/>
</dbReference>
<dbReference type="GO" id="GO:0005886">
    <property type="term" value="C:plasma membrane"/>
    <property type="evidence" value="ECO:0007669"/>
    <property type="project" value="UniProtKB-SubCell"/>
</dbReference>
<dbReference type="PANTHER" id="PTHR33909:SF1">
    <property type="entry name" value="SEC TRANSLOCON ACCESSORY COMPLEX SUBUNIT YAJC"/>
    <property type="match status" value="1"/>
</dbReference>
<keyword evidence="4" id="KW-0813">Transport</keyword>
<evidence type="ECO:0000256" key="6">
    <source>
        <dbReference type="ARBA" id="ARBA00022692"/>
    </source>
</evidence>
<name>G8QR22_SPHPG</name>
<keyword evidence="8 12" id="KW-1133">Transmembrane helix</keyword>
<dbReference type="AlphaFoldDB" id="G8QR22"/>
<proteinExistence type="inferred from homology"/>